<feature type="compositionally biased region" description="Polar residues" evidence="1">
    <location>
        <begin position="10"/>
        <end position="19"/>
    </location>
</feature>
<evidence type="ECO:0008006" key="4">
    <source>
        <dbReference type="Google" id="ProtNLM"/>
    </source>
</evidence>
<accession>A0AB73IPA7</accession>
<evidence type="ECO:0000313" key="2">
    <source>
        <dbReference type="EMBL" id="MDP9651796.1"/>
    </source>
</evidence>
<dbReference type="EMBL" id="JAURTK010000031">
    <property type="protein sequence ID" value="MDP9651796.1"/>
    <property type="molecule type" value="Genomic_DNA"/>
</dbReference>
<protein>
    <recommendedName>
        <fullName evidence="4">Chemotaxis protein</fullName>
    </recommendedName>
</protein>
<evidence type="ECO:0000256" key="1">
    <source>
        <dbReference type="SAM" id="MobiDB-lite"/>
    </source>
</evidence>
<comment type="caution">
    <text evidence="2">The sequence shown here is derived from an EMBL/GenBank/DDBJ whole genome shotgun (WGS) entry which is preliminary data.</text>
</comment>
<name>A0AB73IPA7_9BURK</name>
<sequence>MIIQPGTGITGTALNVLSSETKRDTSDRQPKTPTTTGAAGAGGIMASVNGTPRSTPAPDASNTSGASSNPADSVPLNVSSKRRLGGNGSSGQSASSTQIAQLQQVVKRLEQQLARAEQRLAQAETDAQREEAAQEVETVSGALQEAISALNTVAQTSESSSVGSNVDAYA</sequence>
<feature type="region of interest" description="Disordered" evidence="1">
    <location>
        <begin position="1"/>
        <end position="99"/>
    </location>
</feature>
<gene>
    <name evidence="2" type="ORF">J2793_007271</name>
</gene>
<proteinExistence type="predicted"/>
<reference evidence="2" key="1">
    <citation type="submission" date="2023-07" db="EMBL/GenBank/DDBJ databases">
        <title>Sorghum-associated microbial communities from plants grown in Nebraska, USA.</title>
        <authorList>
            <person name="Schachtman D."/>
        </authorList>
    </citation>
    <scope>NUCLEOTIDE SEQUENCE</scope>
    <source>
        <strain evidence="2">DS1061</strain>
    </source>
</reference>
<organism evidence="2 3">
    <name type="scientific">Paraburkholderia caledonica</name>
    <dbReference type="NCBI Taxonomy" id="134536"/>
    <lineage>
        <taxon>Bacteria</taxon>
        <taxon>Pseudomonadati</taxon>
        <taxon>Pseudomonadota</taxon>
        <taxon>Betaproteobacteria</taxon>
        <taxon>Burkholderiales</taxon>
        <taxon>Burkholderiaceae</taxon>
        <taxon>Paraburkholderia</taxon>
    </lineage>
</organism>
<feature type="compositionally biased region" description="Polar residues" evidence="1">
    <location>
        <begin position="48"/>
        <end position="79"/>
    </location>
</feature>
<dbReference type="AlphaFoldDB" id="A0AB73IPA7"/>
<evidence type="ECO:0000313" key="3">
    <source>
        <dbReference type="Proteomes" id="UP001229486"/>
    </source>
</evidence>
<dbReference type="Proteomes" id="UP001229486">
    <property type="component" value="Unassembled WGS sequence"/>
</dbReference>
<feature type="compositionally biased region" description="Basic and acidic residues" evidence="1">
    <location>
        <begin position="20"/>
        <end position="30"/>
    </location>
</feature>
<dbReference type="RefSeq" id="WP_392396331.1">
    <property type="nucleotide sequence ID" value="NZ_JAURTK010000031.1"/>
</dbReference>